<keyword evidence="2 4" id="KW-0732">Signal</keyword>
<keyword evidence="6" id="KW-1185">Reference proteome</keyword>
<dbReference type="RefSeq" id="WP_344673625.1">
    <property type="nucleotide sequence ID" value="NZ_BAAAZI010000006.1"/>
</dbReference>
<evidence type="ECO:0000313" key="5">
    <source>
        <dbReference type="EMBL" id="GAA4136287.1"/>
    </source>
</evidence>
<comment type="caution">
    <text evidence="5">The sequence shown here is derived from an EMBL/GenBank/DDBJ whole genome shotgun (WGS) entry which is preliminary data.</text>
</comment>
<organism evidence="5 6">
    <name type="scientific">Sphingobacterium kyonggiense</name>
    <dbReference type="NCBI Taxonomy" id="714075"/>
    <lineage>
        <taxon>Bacteria</taxon>
        <taxon>Pseudomonadati</taxon>
        <taxon>Bacteroidota</taxon>
        <taxon>Sphingobacteriia</taxon>
        <taxon>Sphingobacteriales</taxon>
        <taxon>Sphingobacteriaceae</taxon>
        <taxon>Sphingobacterium</taxon>
    </lineage>
</organism>
<evidence type="ECO:0000256" key="2">
    <source>
        <dbReference type="ARBA" id="ARBA00022729"/>
    </source>
</evidence>
<dbReference type="Gene3D" id="3.30.910.20">
    <property type="entry name" value="Skp domain"/>
    <property type="match status" value="1"/>
</dbReference>
<feature type="region of interest" description="Disordered" evidence="3">
    <location>
        <begin position="72"/>
        <end position="92"/>
    </location>
</feature>
<accession>A0ABP7YHE4</accession>
<feature type="signal peptide" evidence="4">
    <location>
        <begin position="1"/>
        <end position="23"/>
    </location>
</feature>
<evidence type="ECO:0000256" key="4">
    <source>
        <dbReference type="SAM" id="SignalP"/>
    </source>
</evidence>
<reference evidence="6" key="1">
    <citation type="journal article" date="2019" name="Int. J. Syst. Evol. Microbiol.">
        <title>The Global Catalogue of Microorganisms (GCM) 10K type strain sequencing project: providing services to taxonomists for standard genome sequencing and annotation.</title>
        <authorList>
            <consortium name="The Broad Institute Genomics Platform"/>
            <consortium name="The Broad Institute Genome Sequencing Center for Infectious Disease"/>
            <person name="Wu L."/>
            <person name="Ma J."/>
        </authorList>
    </citation>
    <scope>NUCLEOTIDE SEQUENCE [LARGE SCALE GENOMIC DNA]</scope>
    <source>
        <strain evidence="6">JCM 16704</strain>
    </source>
</reference>
<dbReference type="SUPFAM" id="SSF111384">
    <property type="entry name" value="OmpH-like"/>
    <property type="match status" value="1"/>
</dbReference>
<dbReference type="InterPro" id="IPR024930">
    <property type="entry name" value="Skp_dom_sf"/>
</dbReference>
<name>A0ABP7YHE4_9SPHI</name>
<comment type="similarity">
    <text evidence="1">Belongs to the Skp family.</text>
</comment>
<dbReference type="Pfam" id="PF03938">
    <property type="entry name" value="OmpH"/>
    <property type="match status" value="1"/>
</dbReference>
<evidence type="ECO:0000313" key="6">
    <source>
        <dbReference type="Proteomes" id="UP001500101"/>
    </source>
</evidence>
<evidence type="ECO:0000256" key="1">
    <source>
        <dbReference type="ARBA" id="ARBA00009091"/>
    </source>
</evidence>
<dbReference type="EMBL" id="BAAAZI010000006">
    <property type="protein sequence ID" value="GAA4136287.1"/>
    <property type="molecule type" value="Genomic_DNA"/>
</dbReference>
<proteinExistence type="inferred from homology"/>
<sequence>MKNLLKSVVFASGLLLASNAVNAQQKIGHINSQEVMASTTEFKNASEQLQKLKAEKDKQLGDMFAEYQKKQTELNDKARNRSEANKETIDAEANKIVTEMREMEGRLQQNQEAAEEELMKKQQELFQPIQTKVINAINAVAKEKGYSYILDLATGAVAYFAGGDDLSPDVKAKLGVSATAAPATTPAKK</sequence>
<dbReference type="Proteomes" id="UP001500101">
    <property type="component" value="Unassembled WGS sequence"/>
</dbReference>
<gene>
    <name evidence="5" type="ORF">GCM10022216_11120</name>
</gene>
<protein>
    <submittedName>
        <fullName evidence="5">OmpH family outer membrane protein</fullName>
    </submittedName>
</protein>
<dbReference type="SMART" id="SM00935">
    <property type="entry name" value="OmpH"/>
    <property type="match status" value="1"/>
</dbReference>
<feature type="chain" id="PRO_5046808944" evidence="4">
    <location>
        <begin position="24"/>
        <end position="189"/>
    </location>
</feature>
<dbReference type="PANTHER" id="PTHR35089:SF1">
    <property type="entry name" value="CHAPERONE PROTEIN SKP"/>
    <property type="match status" value="1"/>
</dbReference>
<dbReference type="InterPro" id="IPR005632">
    <property type="entry name" value="Chaperone_Skp"/>
</dbReference>
<evidence type="ECO:0000256" key="3">
    <source>
        <dbReference type="SAM" id="MobiDB-lite"/>
    </source>
</evidence>
<dbReference type="PANTHER" id="PTHR35089">
    <property type="entry name" value="CHAPERONE PROTEIN SKP"/>
    <property type="match status" value="1"/>
</dbReference>